<evidence type="ECO:0000313" key="3">
    <source>
        <dbReference type="Proteomes" id="UP000198847"/>
    </source>
</evidence>
<feature type="transmembrane region" description="Helical" evidence="1">
    <location>
        <begin position="43"/>
        <end position="60"/>
    </location>
</feature>
<evidence type="ECO:0000313" key="2">
    <source>
        <dbReference type="EMBL" id="SEP43626.1"/>
    </source>
</evidence>
<organism evidence="2 3">
    <name type="scientific">Propionispora vibrioides</name>
    <dbReference type="NCBI Taxonomy" id="112903"/>
    <lineage>
        <taxon>Bacteria</taxon>
        <taxon>Bacillati</taxon>
        <taxon>Bacillota</taxon>
        <taxon>Negativicutes</taxon>
        <taxon>Selenomonadales</taxon>
        <taxon>Sporomusaceae</taxon>
        <taxon>Propionispora</taxon>
    </lineage>
</organism>
<dbReference type="RefSeq" id="WP_091751167.1">
    <property type="nucleotide sequence ID" value="NZ_FODY01000030.1"/>
</dbReference>
<gene>
    <name evidence="2" type="ORF">SAMN04490178_13043</name>
</gene>
<evidence type="ECO:0000256" key="1">
    <source>
        <dbReference type="SAM" id="Phobius"/>
    </source>
</evidence>
<keyword evidence="1" id="KW-0472">Membrane</keyword>
<keyword evidence="1" id="KW-1133">Transmembrane helix</keyword>
<dbReference type="EMBL" id="FODY01000030">
    <property type="protein sequence ID" value="SEP43626.1"/>
    <property type="molecule type" value="Genomic_DNA"/>
</dbReference>
<name>A0A1H8XUW7_9FIRM</name>
<accession>A0A1H8XUW7</accession>
<keyword evidence="1" id="KW-0812">Transmembrane</keyword>
<sequence>MKSSLKEKAQVFKALFCLTILMVLWCVFSLALPQFLSSDAGRVFSFTWAVAAAIMVAAHIRRLLASRRRRYELPPEFRLEYNNGHRKSFGFQRKMTRGLLK</sequence>
<dbReference type="OrthoDB" id="1682959at2"/>
<keyword evidence="3" id="KW-1185">Reference proteome</keyword>
<reference evidence="2 3" key="1">
    <citation type="submission" date="2016-10" db="EMBL/GenBank/DDBJ databases">
        <authorList>
            <person name="de Groot N.N."/>
        </authorList>
    </citation>
    <scope>NUCLEOTIDE SEQUENCE [LARGE SCALE GENOMIC DNA]</scope>
    <source>
        <strain evidence="2 3">DSM 13305</strain>
    </source>
</reference>
<protein>
    <submittedName>
        <fullName evidence="2">Uncharacterized protein</fullName>
    </submittedName>
</protein>
<proteinExistence type="predicted"/>
<feature type="transmembrane region" description="Helical" evidence="1">
    <location>
        <begin position="12"/>
        <end position="31"/>
    </location>
</feature>
<dbReference type="AlphaFoldDB" id="A0A1H8XUW7"/>
<dbReference type="Proteomes" id="UP000198847">
    <property type="component" value="Unassembled WGS sequence"/>
</dbReference>